<feature type="compositionally biased region" description="Basic and acidic residues" evidence="2">
    <location>
        <begin position="149"/>
        <end position="158"/>
    </location>
</feature>
<keyword evidence="4" id="KW-1185">Reference proteome</keyword>
<name>A0AAV1IC29_9CHLO</name>
<evidence type="ECO:0000256" key="2">
    <source>
        <dbReference type="SAM" id="MobiDB-lite"/>
    </source>
</evidence>
<feature type="coiled-coil region" evidence="1">
    <location>
        <begin position="281"/>
        <end position="315"/>
    </location>
</feature>
<comment type="caution">
    <text evidence="3">The sequence shown here is derived from an EMBL/GenBank/DDBJ whole genome shotgun (WGS) entry which is preliminary data.</text>
</comment>
<protein>
    <submittedName>
        <fullName evidence="3">Uncharacterized protein</fullName>
    </submittedName>
</protein>
<sequence>MDADNREELVHFLSGVEEKLAFPTNQARLDELAQRKKRILTIQNGSRRNGALTKPAHLHEGSLRALWKERHAKAMEARHVEQAASEGSVKAEALKWENKRLEEAKSRLEAQVRDLQRRLAQREEALAEVRSPCKQKRPAPGEEASAEGKSPRRHEQGHRGQHSSPKVSPRAEGPDKKHEALAAALTERDAARQMCQGVRAMLAQSEALRKADPDTKVQLLHREAIQLRTALTRVCKEAAAYKQDVKAAQMDRNLARHMLQEVKQAVAADEMERAHSVQELKLSLMRDKSATETKLAELEAKCLSYTLSLRRAEQQQAADKSMIASLSQSCSKLRAEVKSFSAENSGMQARMQGVLDAQKVRTVEVVRAAERARAQMLCEKAAAEHDLVQAVAAREALEQQLLSLQARLSGAAVGQHSQPSVAIASSPFANGVLHEMQSSNAELKTQNASLRAENAELRNVAVRQGLGTSGRKNAHEGAASSPGPGLHSPPSSPEDVQQGEAPAKAPPTPPTGSTDAPPRGTPHRDSLADSSARRAAPDTMSRRWRGDRAHSLGFADSSTPTSPSPSEARSRADSLCDNASEHGRRTPGSGRNSSIDRASTARGAPSLDLPGGESSERFWPARSRALSTASSIYADAESDFGSEASGELLPAQSGALTQMQEKLADAQERAEQLEREKADAVRLAALRGRAVDAQAAALRAAEAALARKRGALAQAEEAALAAQAALAHSQADREAVDTQVEEVSAELKELLARAYAEKESMTDANLVLKKELASLKGQHQSAETKVSQLQTELVSSCAQSSEALQGLEQAVTDLARDRAAAEEAADGAKRGEAAVRVELQRLQGELETLTSEREWAQESMGALQARVDELLKEHKSQSISALLRLEAELADARTAQAQAKADAVKAQEDAALLKRQLLQQHMPIQTLPNDPFNMGSWLAKRFERTKSGRSSSGSNSRRGARGYPTGTPLQS</sequence>
<accession>A0AAV1IC29</accession>
<evidence type="ECO:0000313" key="3">
    <source>
        <dbReference type="EMBL" id="CAK0784906.1"/>
    </source>
</evidence>
<feature type="region of interest" description="Disordered" evidence="2">
    <location>
        <begin position="938"/>
        <end position="971"/>
    </location>
</feature>
<feature type="compositionally biased region" description="Basic and acidic residues" evidence="2">
    <location>
        <begin position="522"/>
        <end position="550"/>
    </location>
</feature>
<dbReference type="Proteomes" id="UP001314263">
    <property type="component" value="Unassembled WGS sequence"/>
</dbReference>
<feature type="compositionally biased region" description="Basic and acidic residues" evidence="2">
    <location>
        <begin position="662"/>
        <end position="671"/>
    </location>
</feature>
<organism evidence="3 4">
    <name type="scientific">Coccomyxa viridis</name>
    <dbReference type="NCBI Taxonomy" id="1274662"/>
    <lineage>
        <taxon>Eukaryota</taxon>
        <taxon>Viridiplantae</taxon>
        <taxon>Chlorophyta</taxon>
        <taxon>core chlorophytes</taxon>
        <taxon>Trebouxiophyceae</taxon>
        <taxon>Trebouxiophyceae incertae sedis</taxon>
        <taxon>Coccomyxaceae</taxon>
        <taxon>Coccomyxa</taxon>
    </lineage>
</organism>
<feature type="compositionally biased region" description="Low complexity" evidence="2">
    <location>
        <begin position="948"/>
        <end position="957"/>
    </location>
</feature>
<feature type="region of interest" description="Disordered" evidence="2">
    <location>
        <begin position="125"/>
        <end position="179"/>
    </location>
</feature>
<reference evidence="3 4" key="1">
    <citation type="submission" date="2023-10" db="EMBL/GenBank/DDBJ databases">
        <authorList>
            <person name="Maclean D."/>
            <person name="Macfadyen A."/>
        </authorList>
    </citation>
    <scope>NUCLEOTIDE SEQUENCE [LARGE SCALE GENOMIC DNA]</scope>
</reference>
<proteinExistence type="predicted"/>
<feature type="region of interest" description="Disordered" evidence="2">
    <location>
        <begin position="467"/>
        <end position="618"/>
    </location>
</feature>
<dbReference type="EMBL" id="CAUYUE010000011">
    <property type="protein sequence ID" value="CAK0784906.1"/>
    <property type="molecule type" value="Genomic_DNA"/>
</dbReference>
<keyword evidence="1" id="KW-0175">Coiled coil</keyword>
<gene>
    <name evidence="3" type="ORF">CVIRNUC_008111</name>
</gene>
<feature type="coiled-coil region" evidence="1">
    <location>
        <begin position="433"/>
        <end position="460"/>
    </location>
</feature>
<feature type="compositionally biased region" description="Low complexity" evidence="2">
    <location>
        <begin position="480"/>
        <end position="489"/>
    </location>
</feature>
<evidence type="ECO:0000313" key="4">
    <source>
        <dbReference type="Proteomes" id="UP001314263"/>
    </source>
</evidence>
<dbReference type="AlphaFoldDB" id="A0AAV1IC29"/>
<feature type="compositionally biased region" description="Low complexity" evidence="2">
    <location>
        <begin position="555"/>
        <end position="567"/>
    </location>
</feature>
<feature type="region of interest" description="Disordered" evidence="2">
    <location>
        <begin position="639"/>
        <end position="671"/>
    </location>
</feature>
<evidence type="ECO:0000256" key="1">
    <source>
        <dbReference type="SAM" id="Coils"/>
    </source>
</evidence>
<feature type="coiled-coil region" evidence="1">
    <location>
        <begin position="91"/>
        <end position="125"/>
    </location>
</feature>
<feature type="coiled-coil region" evidence="1">
    <location>
        <begin position="366"/>
        <end position="407"/>
    </location>
</feature>
<feature type="compositionally biased region" description="Basic and acidic residues" evidence="2">
    <location>
        <begin position="568"/>
        <end position="584"/>
    </location>
</feature>